<dbReference type="SUPFAM" id="SSF90229">
    <property type="entry name" value="CCCH zinc finger"/>
    <property type="match status" value="1"/>
</dbReference>
<dbReference type="AlphaFoldDB" id="A0A4S8MKK4"/>
<dbReference type="GO" id="GO:0008270">
    <property type="term" value="F:zinc ion binding"/>
    <property type="evidence" value="ECO:0007669"/>
    <property type="project" value="UniProtKB-KW"/>
</dbReference>
<dbReference type="OrthoDB" id="411372at2759"/>
<name>A0A4S8MKK4_DENBC</name>
<dbReference type="InterPro" id="IPR036855">
    <property type="entry name" value="Znf_CCCH_sf"/>
</dbReference>
<feature type="compositionally biased region" description="Basic and acidic residues" evidence="5">
    <location>
        <begin position="233"/>
        <end position="249"/>
    </location>
</feature>
<evidence type="ECO:0000256" key="1">
    <source>
        <dbReference type="ARBA" id="ARBA00022723"/>
    </source>
</evidence>
<feature type="compositionally biased region" description="Polar residues" evidence="5">
    <location>
        <begin position="122"/>
        <end position="135"/>
    </location>
</feature>
<feature type="region of interest" description="Disordered" evidence="5">
    <location>
        <begin position="263"/>
        <end position="331"/>
    </location>
</feature>
<organism evidence="7 8">
    <name type="scientific">Dendrothele bispora (strain CBS 962.96)</name>
    <dbReference type="NCBI Taxonomy" id="1314807"/>
    <lineage>
        <taxon>Eukaryota</taxon>
        <taxon>Fungi</taxon>
        <taxon>Dikarya</taxon>
        <taxon>Basidiomycota</taxon>
        <taxon>Agaricomycotina</taxon>
        <taxon>Agaricomycetes</taxon>
        <taxon>Agaricomycetidae</taxon>
        <taxon>Agaricales</taxon>
        <taxon>Agaricales incertae sedis</taxon>
        <taxon>Dendrothele</taxon>
    </lineage>
</organism>
<feature type="compositionally biased region" description="Basic and acidic residues" evidence="5">
    <location>
        <begin position="269"/>
        <end position="284"/>
    </location>
</feature>
<feature type="compositionally biased region" description="Low complexity" evidence="5">
    <location>
        <begin position="96"/>
        <end position="107"/>
    </location>
</feature>
<evidence type="ECO:0000256" key="2">
    <source>
        <dbReference type="ARBA" id="ARBA00022771"/>
    </source>
</evidence>
<evidence type="ECO:0000256" key="5">
    <source>
        <dbReference type="SAM" id="MobiDB-lite"/>
    </source>
</evidence>
<feature type="region of interest" description="Disordered" evidence="5">
    <location>
        <begin position="194"/>
        <end position="249"/>
    </location>
</feature>
<feature type="region of interest" description="Disordered" evidence="5">
    <location>
        <begin position="90"/>
        <end position="163"/>
    </location>
</feature>
<feature type="compositionally biased region" description="Basic and acidic residues" evidence="5">
    <location>
        <begin position="358"/>
        <end position="368"/>
    </location>
</feature>
<keyword evidence="1 4" id="KW-0479">Metal-binding</keyword>
<sequence length="484" mass="52118">MYIQPPSWSPSSSSPYANTNEYTYDPNLAFPSIPLSSPLAVPGPVSPFHYPEEGLIYYYPYPHLHQPHSLYTHAYPYPLSNSNSNTLASPAGSFDSATTSSETSVSAIGSSPTFPSPDQWLTPPSTGNSFSSNDSVEADDDTDNVYRPHFERPGQVKSSGARPKIVIPVTTTTVTDNINGLVAPASSPTSAMAMAMEAASSPTSPMASVATTGTSSTTPSGSSSTPKCLSPETDPKPKSMSKLRKDLNREAKYKTKPCKFWKARGACPRGDECTFMHGEDDKGWPHNTSTSANSVSNDSQSQSSPVSSTSSDGGNVKHQLPSKPLSELEEKRQRGFFPINWRVIGGGVLMGKPGKQQEQSKEEKGCQMDLNKDLDNSVHANDLTLSSITFPTSKVEENRDSVDSESGSELEVPFDSVWDRIQAPRSATFDSRREEEKNNDILEGDIDGRGSQRARATSIPSTPRAALFLDSAKLFAAAESPGNL</sequence>
<feature type="compositionally biased region" description="Basic and acidic residues" evidence="5">
    <location>
        <begin position="144"/>
        <end position="154"/>
    </location>
</feature>
<dbReference type="Proteomes" id="UP000297245">
    <property type="component" value="Unassembled WGS sequence"/>
</dbReference>
<feature type="compositionally biased region" description="Basic and acidic residues" evidence="5">
    <location>
        <begin position="430"/>
        <end position="450"/>
    </location>
</feature>
<dbReference type="Gene3D" id="4.10.1000.10">
    <property type="entry name" value="Zinc finger, CCCH-type"/>
    <property type="match status" value="1"/>
</dbReference>
<dbReference type="SMART" id="SM00356">
    <property type="entry name" value="ZnF_C3H1"/>
    <property type="match status" value="1"/>
</dbReference>
<accession>A0A4S8MKK4</accession>
<keyword evidence="3 4" id="KW-0862">Zinc</keyword>
<dbReference type="Pfam" id="PF00642">
    <property type="entry name" value="zf-CCCH"/>
    <property type="match status" value="1"/>
</dbReference>
<evidence type="ECO:0000313" key="8">
    <source>
        <dbReference type="Proteomes" id="UP000297245"/>
    </source>
</evidence>
<feature type="region of interest" description="Disordered" evidence="5">
    <location>
        <begin position="392"/>
        <end position="462"/>
    </location>
</feature>
<keyword evidence="2 4" id="KW-0863">Zinc-finger</keyword>
<evidence type="ECO:0000259" key="6">
    <source>
        <dbReference type="PROSITE" id="PS50103"/>
    </source>
</evidence>
<dbReference type="InterPro" id="IPR000571">
    <property type="entry name" value="Znf_CCCH"/>
</dbReference>
<feature type="domain" description="C3H1-type" evidence="6">
    <location>
        <begin position="252"/>
        <end position="280"/>
    </location>
</feature>
<feature type="region of interest" description="Disordered" evidence="5">
    <location>
        <begin position="347"/>
        <end position="368"/>
    </location>
</feature>
<dbReference type="PROSITE" id="PS50103">
    <property type="entry name" value="ZF_C3H1"/>
    <property type="match status" value="1"/>
</dbReference>
<keyword evidence="8" id="KW-1185">Reference proteome</keyword>
<dbReference type="EMBL" id="ML179071">
    <property type="protein sequence ID" value="THV03009.1"/>
    <property type="molecule type" value="Genomic_DNA"/>
</dbReference>
<evidence type="ECO:0000313" key="7">
    <source>
        <dbReference type="EMBL" id="THV03009.1"/>
    </source>
</evidence>
<feature type="compositionally biased region" description="Low complexity" evidence="5">
    <location>
        <begin position="289"/>
        <end position="312"/>
    </location>
</feature>
<evidence type="ECO:0000256" key="3">
    <source>
        <dbReference type="ARBA" id="ARBA00022833"/>
    </source>
</evidence>
<protein>
    <recommendedName>
        <fullName evidence="6">C3H1-type domain-containing protein</fullName>
    </recommendedName>
</protein>
<gene>
    <name evidence="7" type="ORF">K435DRAFT_775181</name>
</gene>
<proteinExistence type="predicted"/>
<feature type="zinc finger region" description="C3H1-type" evidence="4">
    <location>
        <begin position="252"/>
        <end position="280"/>
    </location>
</feature>
<evidence type="ECO:0000256" key="4">
    <source>
        <dbReference type="PROSITE-ProRule" id="PRU00723"/>
    </source>
</evidence>
<reference evidence="7 8" key="1">
    <citation type="journal article" date="2019" name="Nat. Ecol. Evol.">
        <title>Megaphylogeny resolves global patterns of mushroom evolution.</title>
        <authorList>
            <person name="Varga T."/>
            <person name="Krizsan K."/>
            <person name="Foldi C."/>
            <person name="Dima B."/>
            <person name="Sanchez-Garcia M."/>
            <person name="Sanchez-Ramirez S."/>
            <person name="Szollosi G.J."/>
            <person name="Szarkandi J.G."/>
            <person name="Papp V."/>
            <person name="Albert L."/>
            <person name="Andreopoulos W."/>
            <person name="Angelini C."/>
            <person name="Antonin V."/>
            <person name="Barry K.W."/>
            <person name="Bougher N.L."/>
            <person name="Buchanan P."/>
            <person name="Buyck B."/>
            <person name="Bense V."/>
            <person name="Catcheside P."/>
            <person name="Chovatia M."/>
            <person name="Cooper J."/>
            <person name="Damon W."/>
            <person name="Desjardin D."/>
            <person name="Finy P."/>
            <person name="Geml J."/>
            <person name="Haridas S."/>
            <person name="Hughes K."/>
            <person name="Justo A."/>
            <person name="Karasinski D."/>
            <person name="Kautmanova I."/>
            <person name="Kiss B."/>
            <person name="Kocsube S."/>
            <person name="Kotiranta H."/>
            <person name="LaButti K.M."/>
            <person name="Lechner B.E."/>
            <person name="Liimatainen K."/>
            <person name="Lipzen A."/>
            <person name="Lukacs Z."/>
            <person name="Mihaltcheva S."/>
            <person name="Morgado L.N."/>
            <person name="Niskanen T."/>
            <person name="Noordeloos M.E."/>
            <person name="Ohm R.A."/>
            <person name="Ortiz-Santana B."/>
            <person name="Ovrebo C."/>
            <person name="Racz N."/>
            <person name="Riley R."/>
            <person name="Savchenko A."/>
            <person name="Shiryaev A."/>
            <person name="Soop K."/>
            <person name="Spirin V."/>
            <person name="Szebenyi C."/>
            <person name="Tomsovsky M."/>
            <person name="Tulloss R.E."/>
            <person name="Uehling J."/>
            <person name="Grigoriev I.V."/>
            <person name="Vagvolgyi C."/>
            <person name="Papp T."/>
            <person name="Martin F.M."/>
            <person name="Miettinen O."/>
            <person name="Hibbett D.S."/>
            <person name="Nagy L.G."/>
        </authorList>
    </citation>
    <scope>NUCLEOTIDE SEQUENCE [LARGE SCALE GENOMIC DNA]</scope>
    <source>
        <strain evidence="7 8">CBS 962.96</strain>
    </source>
</reference>
<feature type="compositionally biased region" description="Low complexity" evidence="5">
    <location>
        <begin position="194"/>
        <end position="226"/>
    </location>
</feature>